<dbReference type="GO" id="GO:0005506">
    <property type="term" value="F:iron ion binding"/>
    <property type="evidence" value="ECO:0007669"/>
    <property type="project" value="InterPro"/>
</dbReference>
<dbReference type="GO" id="GO:0016705">
    <property type="term" value="F:oxidoreductase activity, acting on paired donors, with incorporation or reduction of molecular oxygen"/>
    <property type="evidence" value="ECO:0007669"/>
    <property type="project" value="InterPro"/>
</dbReference>
<keyword evidence="8" id="KW-1185">Reference proteome</keyword>
<evidence type="ECO:0000256" key="1">
    <source>
        <dbReference type="ARBA" id="ARBA00001971"/>
    </source>
</evidence>
<sequence>MSPAFSGNSLRSKVPIMNKYIDLVMARCGELSAKKEDINVGKLLNWLCMDVAADLSCNWKLHQVRDSKNHSFLDGMEAASFTVILLVSAKNYPILILLAPFFLPWKTIRAIPSMFKELRMQVDKRTRTSSDSAHSDYLEQILPNNKATFVNGERMKHIVNVAAQLIVGGYDPTSVAIYMMFFFMLQNPEVIEPLKDEIRRSFRTYEDIDFETLRTLPWINACMEETLRLSASATHHSLPRQSPGGIVNGEYIPQGVLCRTSLFTYSRSERYFYDAKSFRPQRWLREGHPMYDSRFSGDNKSAHMPFITGPRQCPGREVARIMFRLIIAKIIWLFDIEQTSKRLDFERDFAAYGMWTKPELRVRLSRAKRESNKAQV</sequence>
<organism evidence="7 8">
    <name type="scientific">Melanomma pulvis-pyrius CBS 109.77</name>
    <dbReference type="NCBI Taxonomy" id="1314802"/>
    <lineage>
        <taxon>Eukaryota</taxon>
        <taxon>Fungi</taxon>
        <taxon>Dikarya</taxon>
        <taxon>Ascomycota</taxon>
        <taxon>Pezizomycotina</taxon>
        <taxon>Dothideomycetes</taxon>
        <taxon>Pleosporomycetidae</taxon>
        <taxon>Pleosporales</taxon>
        <taxon>Melanommataceae</taxon>
        <taxon>Melanomma</taxon>
    </lineage>
</organism>
<dbReference type="PRINTS" id="PR00385">
    <property type="entry name" value="P450"/>
</dbReference>
<accession>A0A6A6XFG2</accession>
<dbReference type="GO" id="GO:0004497">
    <property type="term" value="F:monooxygenase activity"/>
    <property type="evidence" value="ECO:0007669"/>
    <property type="project" value="InterPro"/>
</dbReference>
<evidence type="ECO:0000256" key="4">
    <source>
        <dbReference type="ARBA" id="ARBA00022723"/>
    </source>
</evidence>
<evidence type="ECO:0000256" key="2">
    <source>
        <dbReference type="ARBA" id="ARBA00010617"/>
    </source>
</evidence>
<dbReference type="Pfam" id="PF00067">
    <property type="entry name" value="p450"/>
    <property type="match status" value="1"/>
</dbReference>
<protein>
    <submittedName>
        <fullName evidence="7">Cytochrome P450</fullName>
    </submittedName>
</protein>
<evidence type="ECO:0000256" key="5">
    <source>
        <dbReference type="ARBA" id="ARBA00023004"/>
    </source>
</evidence>
<keyword evidence="4 6" id="KW-0479">Metal-binding</keyword>
<evidence type="ECO:0000313" key="7">
    <source>
        <dbReference type="EMBL" id="KAF2795008.1"/>
    </source>
</evidence>
<dbReference type="PRINTS" id="PR00463">
    <property type="entry name" value="EP450I"/>
</dbReference>
<dbReference type="EMBL" id="MU001872">
    <property type="protein sequence ID" value="KAF2795008.1"/>
    <property type="molecule type" value="Genomic_DNA"/>
</dbReference>
<comment type="similarity">
    <text evidence="2">Belongs to the cytochrome P450 family.</text>
</comment>
<dbReference type="PANTHER" id="PTHR24305:SF210">
    <property type="entry name" value="CYTOCHROME P450 MONOOXYGENASE ASQL-RELATED"/>
    <property type="match status" value="1"/>
</dbReference>
<dbReference type="InterPro" id="IPR036396">
    <property type="entry name" value="Cyt_P450_sf"/>
</dbReference>
<dbReference type="InterPro" id="IPR002401">
    <property type="entry name" value="Cyt_P450_E_grp-I"/>
</dbReference>
<dbReference type="AlphaFoldDB" id="A0A6A6XFG2"/>
<proteinExistence type="inferred from homology"/>
<evidence type="ECO:0000256" key="6">
    <source>
        <dbReference type="PIRSR" id="PIRSR602401-1"/>
    </source>
</evidence>
<evidence type="ECO:0000313" key="8">
    <source>
        <dbReference type="Proteomes" id="UP000799757"/>
    </source>
</evidence>
<dbReference type="InterPro" id="IPR050121">
    <property type="entry name" value="Cytochrome_P450_monoxygenase"/>
</dbReference>
<dbReference type="Proteomes" id="UP000799757">
    <property type="component" value="Unassembled WGS sequence"/>
</dbReference>
<gene>
    <name evidence="7" type="ORF">K505DRAFT_360560</name>
</gene>
<comment type="cofactor">
    <cofactor evidence="1 6">
        <name>heme</name>
        <dbReference type="ChEBI" id="CHEBI:30413"/>
    </cofactor>
</comment>
<dbReference type="OrthoDB" id="1470350at2759"/>
<evidence type="ECO:0000256" key="3">
    <source>
        <dbReference type="ARBA" id="ARBA00022617"/>
    </source>
</evidence>
<keyword evidence="3 6" id="KW-0349">Heme</keyword>
<feature type="binding site" description="axial binding residue" evidence="6">
    <location>
        <position position="313"/>
    </location>
    <ligand>
        <name>heme</name>
        <dbReference type="ChEBI" id="CHEBI:30413"/>
    </ligand>
    <ligandPart>
        <name>Fe</name>
        <dbReference type="ChEBI" id="CHEBI:18248"/>
    </ligandPart>
</feature>
<dbReference type="Gene3D" id="1.10.630.10">
    <property type="entry name" value="Cytochrome P450"/>
    <property type="match status" value="1"/>
</dbReference>
<dbReference type="SUPFAM" id="SSF48264">
    <property type="entry name" value="Cytochrome P450"/>
    <property type="match status" value="1"/>
</dbReference>
<name>A0A6A6XFG2_9PLEO</name>
<reference evidence="7" key="1">
    <citation type="journal article" date="2020" name="Stud. Mycol.">
        <title>101 Dothideomycetes genomes: a test case for predicting lifestyles and emergence of pathogens.</title>
        <authorList>
            <person name="Haridas S."/>
            <person name="Albert R."/>
            <person name="Binder M."/>
            <person name="Bloem J."/>
            <person name="Labutti K."/>
            <person name="Salamov A."/>
            <person name="Andreopoulos B."/>
            <person name="Baker S."/>
            <person name="Barry K."/>
            <person name="Bills G."/>
            <person name="Bluhm B."/>
            <person name="Cannon C."/>
            <person name="Castanera R."/>
            <person name="Culley D."/>
            <person name="Daum C."/>
            <person name="Ezra D."/>
            <person name="Gonzalez J."/>
            <person name="Henrissat B."/>
            <person name="Kuo A."/>
            <person name="Liang C."/>
            <person name="Lipzen A."/>
            <person name="Lutzoni F."/>
            <person name="Magnuson J."/>
            <person name="Mondo S."/>
            <person name="Nolan M."/>
            <person name="Ohm R."/>
            <person name="Pangilinan J."/>
            <person name="Park H.-J."/>
            <person name="Ramirez L."/>
            <person name="Alfaro M."/>
            <person name="Sun H."/>
            <person name="Tritt A."/>
            <person name="Yoshinaga Y."/>
            <person name="Zwiers L.-H."/>
            <person name="Turgeon B."/>
            <person name="Goodwin S."/>
            <person name="Spatafora J."/>
            <person name="Crous P."/>
            <person name="Grigoriev I."/>
        </authorList>
    </citation>
    <scope>NUCLEOTIDE SEQUENCE</scope>
    <source>
        <strain evidence="7">CBS 109.77</strain>
    </source>
</reference>
<keyword evidence="5 6" id="KW-0408">Iron</keyword>
<dbReference type="InterPro" id="IPR001128">
    <property type="entry name" value="Cyt_P450"/>
</dbReference>
<dbReference type="GO" id="GO:0020037">
    <property type="term" value="F:heme binding"/>
    <property type="evidence" value="ECO:0007669"/>
    <property type="project" value="InterPro"/>
</dbReference>
<dbReference type="PANTHER" id="PTHR24305">
    <property type="entry name" value="CYTOCHROME P450"/>
    <property type="match status" value="1"/>
</dbReference>